<comment type="caution">
    <text evidence="1">The sequence shown here is derived from an EMBL/GenBank/DDBJ whole genome shotgun (WGS) entry which is preliminary data.</text>
</comment>
<dbReference type="Gene3D" id="3.40.109.10">
    <property type="entry name" value="NADH Oxidase"/>
    <property type="match status" value="1"/>
</dbReference>
<accession>A0ABV2K1G5</accession>
<dbReference type="EMBL" id="JBEPME010000001">
    <property type="protein sequence ID" value="MET3654922.1"/>
    <property type="molecule type" value="Genomic_DNA"/>
</dbReference>
<keyword evidence="1" id="KW-0131">Cell cycle</keyword>
<reference evidence="1 2" key="1">
    <citation type="submission" date="2024-06" db="EMBL/GenBank/DDBJ databases">
        <title>Sorghum-associated microbial communities from plants grown in Nebraska, USA.</title>
        <authorList>
            <person name="Schachtman D."/>
        </authorList>
    </citation>
    <scope>NUCLEOTIDE SEQUENCE [LARGE SCALE GENOMIC DNA]</scope>
    <source>
        <strain evidence="1 2">1288</strain>
    </source>
</reference>
<organism evidence="1 2">
    <name type="scientific">Sporosarcina psychrophila</name>
    <name type="common">Bacillus psychrophilus</name>
    <dbReference type="NCBI Taxonomy" id="1476"/>
    <lineage>
        <taxon>Bacteria</taxon>
        <taxon>Bacillati</taxon>
        <taxon>Bacillota</taxon>
        <taxon>Bacilli</taxon>
        <taxon>Bacillales</taxon>
        <taxon>Caryophanaceae</taxon>
        <taxon>Sporosarcina</taxon>
    </lineage>
</organism>
<sequence length="68" mass="7550">MSLILLVNEAGFETITMSGYDSKQLKATLNISERYLDVLLIAIGKGTTAGHKTVRHDVNKVLYKDKIL</sequence>
<dbReference type="SUPFAM" id="SSF55469">
    <property type="entry name" value="FMN-dependent nitroreductase-like"/>
    <property type="match status" value="1"/>
</dbReference>
<dbReference type="InterPro" id="IPR000415">
    <property type="entry name" value="Nitroreductase-like"/>
</dbReference>
<name>A0ABV2K1G5_SPOPS</name>
<proteinExistence type="predicted"/>
<dbReference type="GO" id="GO:0051301">
    <property type="term" value="P:cell division"/>
    <property type="evidence" value="ECO:0007669"/>
    <property type="project" value="UniProtKB-KW"/>
</dbReference>
<protein>
    <submittedName>
        <fullName evidence="1">Cell division ATPase FtsA</fullName>
    </submittedName>
</protein>
<keyword evidence="2" id="KW-1185">Reference proteome</keyword>
<keyword evidence="1" id="KW-0132">Cell division</keyword>
<evidence type="ECO:0000313" key="2">
    <source>
        <dbReference type="Proteomes" id="UP001549104"/>
    </source>
</evidence>
<gene>
    <name evidence="1" type="ORF">ABIC55_000006</name>
</gene>
<evidence type="ECO:0000313" key="1">
    <source>
        <dbReference type="EMBL" id="MET3654922.1"/>
    </source>
</evidence>
<dbReference type="Proteomes" id="UP001549104">
    <property type="component" value="Unassembled WGS sequence"/>
</dbReference>